<dbReference type="InterPro" id="IPR038903">
    <property type="entry name" value="Allergen_Asp_f_4"/>
</dbReference>
<dbReference type="EMBL" id="JAADJZ010000014">
    <property type="protein sequence ID" value="KAF2870227.1"/>
    <property type="molecule type" value="Genomic_DNA"/>
</dbReference>
<dbReference type="AlphaFoldDB" id="A0A7C8ID72"/>
<dbReference type="GO" id="GO:0019863">
    <property type="term" value="F:IgE binding"/>
    <property type="evidence" value="ECO:0007669"/>
    <property type="project" value="InterPro"/>
</dbReference>
<gene>
    <name evidence="1" type="ORF">BDV95DRAFT_76028</name>
</gene>
<dbReference type="Proteomes" id="UP000481861">
    <property type="component" value="Unassembled WGS sequence"/>
</dbReference>
<keyword evidence="2" id="KW-1185">Reference proteome</keyword>
<dbReference type="Pfam" id="PF25312">
    <property type="entry name" value="Allergen_Asp_f_4"/>
    <property type="match status" value="1"/>
</dbReference>
<dbReference type="OrthoDB" id="5320938at2759"/>
<comment type="caution">
    <text evidence="1">The sequence shown here is derived from an EMBL/GenBank/DDBJ whole genome shotgun (WGS) entry which is preliminary data.</text>
</comment>
<reference evidence="1 2" key="1">
    <citation type="submission" date="2020-01" db="EMBL/GenBank/DDBJ databases">
        <authorList>
            <consortium name="DOE Joint Genome Institute"/>
            <person name="Haridas S."/>
            <person name="Albert R."/>
            <person name="Binder M."/>
            <person name="Bloem J."/>
            <person name="Labutti K."/>
            <person name="Salamov A."/>
            <person name="Andreopoulos B."/>
            <person name="Baker S.E."/>
            <person name="Barry K."/>
            <person name="Bills G."/>
            <person name="Bluhm B.H."/>
            <person name="Cannon C."/>
            <person name="Castanera R."/>
            <person name="Culley D.E."/>
            <person name="Daum C."/>
            <person name="Ezra D."/>
            <person name="Gonzalez J.B."/>
            <person name="Henrissat B."/>
            <person name="Kuo A."/>
            <person name="Liang C."/>
            <person name="Lipzen A."/>
            <person name="Lutzoni F."/>
            <person name="Magnuson J."/>
            <person name="Mondo S."/>
            <person name="Nolan M."/>
            <person name="Ohm R."/>
            <person name="Pangilinan J."/>
            <person name="Park H.-J.H."/>
            <person name="Ramirez L."/>
            <person name="Alfaro M."/>
            <person name="Sun H."/>
            <person name="Tritt A."/>
            <person name="Yoshinaga Y."/>
            <person name="Zwiers L.-H.L."/>
            <person name="Turgeon B.G."/>
            <person name="Goodwin S.B."/>
            <person name="Spatafora J.W."/>
            <person name="Crous P.W."/>
            <person name="Grigoriev I.V."/>
        </authorList>
    </citation>
    <scope>NUCLEOTIDE SEQUENCE [LARGE SCALE GENOMIC DNA]</scope>
    <source>
        <strain evidence="1 2">CBS 611.86</strain>
    </source>
</reference>
<protein>
    <recommendedName>
        <fullName evidence="3">Effector 5</fullName>
    </recommendedName>
</protein>
<proteinExistence type="predicted"/>
<evidence type="ECO:0008006" key="3">
    <source>
        <dbReference type="Google" id="ProtNLM"/>
    </source>
</evidence>
<evidence type="ECO:0000313" key="1">
    <source>
        <dbReference type="EMBL" id="KAF2870227.1"/>
    </source>
</evidence>
<sequence>MGIQYTTDISKAKNIWVGDDSDWTTTFTNSASEPVVVFCWEKKPGDFTAMTLNKHKPAFNVGIKPNEKVTVAWAAGAFACAPAYGDTKMAQFGAVDNTWFEMNVHKGKATSVFNVSRNVNLNGNTITAVGSKCTSSMEKCFFKCMNGQVSCEFGYTLVGMNTDPGCHGDYDPVMKGDGGGCQMTDDSDHVDVNFSS</sequence>
<accession>A0A7C8ID72</accession>
<evidence type="ECO:0000313" key="2">
    <source>
        <dbReference type="Proteomes" id="UP000481861"/>
    </source>
</evidence>
<dbReference type="GO" id="GO:0005576">
    <property type="term" value="C:extracellular region"/>
    <property type="evidence" value="ECO:0007669"/>
    <property type="project" value="InterPro"/>
</dbReference>
<name>A0A7C8ID72_9PLEO</name>
<organism evidence="1 2">
    <name type="scientific">Massariosphaeria phaeospora</name>
    <dbReference type="NCBI Taxonomy" id="100035"/>
    <lineage>
        <taxon>Eukaryota</taxon>
        <taxon>Fungi</taxon>
        <taxon>Dikarya</taxon>
        <taxon>Ascomycota</taxon>
        <taxon>Pezizomycotina</taxon>
        <taxon>Dothideomycetes</taxon>
        <taxon>Pleosporomycetidae</taxon>
        <taxon>Pleosporales</taxon>
        <taxon>Pleosporales incertae sedis</taxon>
        <taxon>Massariosphaeria</taxon>
    </lineage>
</organism>